<dbReference type="InterPro" id="IPR036162">
    <property type="entry name" value="Resolvase-like_N_sf"/>
</dbReference>
<dbReference type="Pfam" id="PF00239">
    <property type="entry name" value="Resolvase"/>
    <property type="match status" value="1"/>
</dbReference>
<dbReference type="Gene3D" id="3.40.50.1390">
    <property type="entry name" value="Resolvase, N-terminal catalytic domain"/>
    <property type="match status" value="1"/>
</dbReference>
<name>A0ABT5ZGY0_9ACTN</name>
<dbReference type="InterPro" id="IPR006119">
    <property type="entry name" value="Resolv_N"/>
</dbReference>
<evidence type="ECO:0000259" key="1">
    <source>
        <dbReference type="Pfam" id="PF00239"/>
    </source>
</evidence>
<evidence type="ECO:0000313" key="3">
    <source>
        <dbReference type="Proteomes" id="UP001216579"/>
    </source>
</evidence>
<organism evidence="2 3">
    <name type="scientific">Streptomyces silvisoli</name>
    <dbReference type="NCBI Taxonomy" id="3034235"/>
    <lineage>
        <taxon>Bacteria</taxon>
        <taxon>Bacillati</taxon>
        <taxon>Actinomycetota</taxon>
        <taxon>Actinomycetes</taxon>
        <taxon>Kitasatosporales</taxon>
        <taxon>Streptomycetaceae</taxon>
        <taxon>Streptomyces</taxon>
    </lineage>
</organism>
<accession>A0ABT5ZGY0</accession>
<keyword evidence="3" id="KW-1185">Reference proteome</keyword>
<gene>
    <name evidence="2" type="ORF">P3G67_07505</name>
</gene>
<reference evidence="2 3" key="1">
    <citation type="submission" date="2023-03" db="EMBL/GenBank/DDBJ databases">
        <title>Draft genome sequence of Streptomyces sp. RB6PN23 isolated from peat swamp forest in Thailand.</title>
        <authorList>
            <person name="Klaysubun C."/>
            <person name="Duangmal K."/>
        </authorList>
    </citation>
    <scope>NUCLEOTIDE SEQUENCE [LARGE SCALE GENOMIC DNA]</scope>
    <source>
        <strain evidence="2 3">RB6PN23</strain>
    </source>
</reference>
<proteinExistence type="predicted"/>
<dbReference type="EMBL" id="JARJBC010000003">
    <property type="protein sequence ID" value="MDF3289080.1"/>
    <property type="molecule type" value="Genomic_DNA"/>
</dbReference>
<feature type="domain" description="Resolvase/invertase-type recombinase catalytic" evidence="1">
    <location>
        <begin position="10"/>
        <end position="90"/>
    </location>
</feature>
<evidence type="ECO:0000313" key="2">
    <source>
        <dbReference type="EMBL" id="MDF3289080.1"/>
    </source>
</evidence>
<comment type="caution">
    <text evidence="2">The sequence shown here is derived from an EMBL/GenBank/DDBJ whole genome shotgun (WGS) entry which is preliminary data.</text>
</comment>
<protein>
    <submittedName>
        <fullName evidence="2">Recombinase family protein</fullName>
    </submittedName>
</protein>
<sequence length="130" mass="14587">MTATQPTLAFIYDRHVTKNIITLDVRLKACAAYVQKQGWGYGGGFVDRGEDAQSLNRRPALDHLCNTMRAAGTDKRRVCLVFDWERFAYDLAVRGELTRRVLSLGGWVETCRGETRAPDGRSSHTGRITP</sequence>
<dbReference type="Proteomes" id="UP001216579">
    <property type="component" value="Unassembled WGS sequence"/>
</dbReference>
<dbReference type="RefSeq" id="WP_276092736.1">
    <property type="nucleotide sequence ID" value="NZ_JARJBC010000003.1"/>
</dbReference>